<dbReference type="RefSeq" id="WP_054892507.1">
    <property type="nucleotide sequence ID" value="NZ_JAYFUI010000053.1"/>
</dbReference>
<reference evidence="2 3" key="1">
    <citation type="submission" date="2023-12" db="EMBL/GenBank/DDBJ databases">
        <title>Pseudomonas machongensis sp. nov., isolated from wilted pepper plants (Capsicum annuum).</title>
        <authorList>
            <person name="Qiu M."/>
            <person name="Li Y."/>
            <person name="Liu Q."/>
            <person name="Zhang X."/>
            <person name="Huang Y."/>
            <person name="Guo R."/>
            <person name="Hu M."/>
            <person name="Zhou J."/>
            <person name="Zhou X."/>
        </authorList>
    </citation>
    <scope>NUCLEOTIDE SEQUENCE [LARGE SCALE GENOMIC DNA]</scope>
    <source>
        <strain evidence="2 3">MH2</strain>
    </source>
</reference>
<accession>A0ABU5VAP4</accession>
<evidence type="ECO:0000256" key="1">
    <source>
        <dbReference type="SAM" id="SignalP"/>
    </source>
</evidence>
<dbReference type="Proteomes" id="UP001302573">
    <property type="component" value="Unassembled WGS sequence"/>
</dbReference>
<name>A0ABU5VAP4_9PSED</name>
<gene>
    <name evidence="2" type="ORF">VA602_03630</name>
</gene>
<evidence type="ECO:0000313" key="2">
    <source>
        <dbReference type="EMBL" id="MEA5670426.1"/>
    </source>
</evidence>
<keyword evidence="3" id="KW-1185">Reference proteome</keyword>
<dbReference type="EMBL" id="JAYFUI010000053">
    <property type="protein sequence ID" value="MEA5670426.1"/>
    <property type="molecule type" value="Genomic_DNA"/>
</dbReference>
<comment type="caution">
    <text evidence="2">The sequence shown here is derived from an EMBL/GenBank/DDBJ whole genome shotgun (WGS) entry which is preliminary data.</text>
</comment>
<feature type="chain" id="PRO_5047337876" evidence="1">
    <location>
        <begin position="21"/>
        <end position="103"/>
    </location>
</feature>
<sequence length="103" mass="11471">MTLLRIALIALAMTSGLAQASSPDAWNEYRQQMVKRCLAASQFKDAHALGKPAEFDDRTAYSALLIEGVYKPKSMKNQTGTELCLYDRAQQQAYVTEWKPGAK</sequence>
<proteinExistence type="predicted"/>
<keyword evidence="1" id="KW-0732">Signal</keyword>
<feature type="signal peptide" evidence="1">
    <location>
        <begin position="1"/>
        <end position="20"/>
    </location>
</feature>
<organism evidence="2 3">
    <name type="scientific">Pseudomonas machongensis</name>
    <dbReference type="NCBI Taxonomy" id="3110229"/>
    <lineage>
        <taxon>Bacteria</taxon>
        <taxon>Pseudomonadati</taxon>
        <taxon>Pseudomonadota</taxon>
        <taxon>Gammaproteobacteria</taxon>
        <taxon>Pseudomonadales</taxon>
        <taxon>Pseudomonadaceae</taxon>
        <taxon>Pseudomonas</taxon>
    </lineage>
</organism>
<protein>
    <submittedName>
        <fullName evidence="2">Uncharacterized protein</fullName>
    </submittedName>
</protein>
<evidence type="ECO:0000313" key="3">
    <source>
        <dbReference type="Proteomes" id="UP001302573"/>
    </source>
</evidence>